<comment type="subcellular location">
    <subcellularLocation>
        <location evidence="1">Cell envelope</location>
    </subcellularLocation>
</comment>
<organism evidence="6 7">
    <name type="scientific">Candidatus Cryptobacteroides intestinavium</name>
    <dbReference type="NCBI Taxonomy" id="2840766"/>
    <lineage>
        <taxon>Bacteria</taxon>
        <taxon>Pseudomonadati</taxon>
        <taxon>Bacteroidota</taxon>
        <taxon>Bacteroidia</taxon>
        <taxon>Bacteroidales</taxon>
        <taxon>Candidatus Cryptobacteroides</taxon>
    </lineage>
</organism>
<dbReference type="GO" id="GO:0016829">
    <property type="term" value="F:lyase activity"/>
    <property type="evidence" value="ECO:0007669"/>
    <property type="project" value="InterPro"/>
</dbReference>
<dbReference type="Gene3D" id="1.50.10.100">
    <property type="entry name" value="Chondroitin AC/alginate lyase"/>
    <property type="match status" value="1"/>
</dbReference>
<sequence>MKHTIILLISVLFSITASADPACRMSPDAVTDDIQWKEIDGISVPVPPAVHPRLYVRSGDIPELKERLKRPEVREIIRKMEKLSEPRTREEEAETKDRGFRYYFAMRGITSEVQLQALDYLVNGDRKMARKAITSFLDTLQRTNFGTKQDLSRASGVMLMCGAMIYDWCYDQMTEKEKSAYIESFVRIAGTMECGYPPKDTEPIAGHSSEWMILRDMLSAGIAIYDEYPDMYNHVITMLFKDYIPARNFIYSGHNYHQGTSYANVRFSNDLISLWILDRMGAGSVYSPSQQFVLYDFIYRRRPDGQVLPAGDENPGRRSPASYSLPAMFASSYYNDGYLAYEFERTKKVENHCLMFEILWRDFDLKPLSPDTLPLTRYSGTPFGWMTARTGWDENSVIAEMKVNENFVGNHQHLDAGSFQIYYRGPLAIDSGTYQGSSGGYNSPHNKNYFKRTIAHNSLLVYDPDEKFECWNYGGGDKTEYAANDGGQRMPGDRWDTCRSFEDLLGESYTVGKALAHDFGPDRNVPEYSYLKGDITDAYSDKVREVKRSFVFINLNDTADSSARIPATLIVFDKVVSSDPGFRKYWLLHSIEEPVIENNTFTVDRTLNGDSGRLHDTVLLPEPGNAEISKIGGPGKDFYVFGTNYPNEPRRKDPANEKGAWRIEICPAAPSEEDIFLNVIQITDNSNDNVYPAAMIDARHIAGGRTDMAMTCSGTSLYTGSGEWTCGSPATGVMIADRAVFFSRDSSPIGCSFSIDIPDPDYGQVPVRKEGRDGCCRILMTDLLPGTWQVLLDGNIFIPAYDVDENEGTLYFTGPSGTYEFRR</sequence>
<dbReference type="Pfam" id="PF07940">
    <property type="entry name" value="Hepar_II_III_C"/>
    <property type="match status" value="1"/>
</dbReference>
<proteinExistence type="predicted"/>
<feature type="domain" description="Heparinase II C-terminal" evidence="5">
    <location>
        <begin position="731"/>
        <end position="823"/>
    </location>
</feature>
<dbReference type="InterPro" id="IPR008929">
    <property type="entry name" value="Chondroitin_lyas"/>
</dbReference>
<reference evidence="6" key="1">
    <citation type="submission" date="2020-10" db="EMBL/GenBank/DDBJ databases">
        <authorList>
            <person name="Gilroy R."/>
        </authorList>
    </citation>
    <scope>NUCLEOTIDE SEQUENCE</scope>
    <source>
        <strain evidence="6">B1-20833</strain>
    </source>
</reference>
<protein>
    <submittedName>
        <fullName evidence="6">Heparinase II/III family protein</fullName>
    </submittedName>
</protein>
<dbReference type="Gene3D" id="2.60.40.2750">
    <property type="match status" value="1"/>
</dbReference>
<dbReference type="EMBL" id="JADIMI010000036">
    <property type="protein sequence ID" value="MBO8452005.1"/>
    <property type="molecule type" value="Genomic_DNA"/>
</dbReference>
<keyword evidence="2" id="KW-0732">Signal</keyword>
<reference evidence="6" key="2">
    <citation type="journal article" date="2021" name="PeerJ">
        <title>Extensive microbial diversity within the chicken gut microbiome revealed by metagenomics and culture.</title>
        <authorList>
            <person name="Gilroy R."/>
            <person name="Ravi A."/>
            <person name="Getino M."/>
            <person name="Pursley I."/>
            <person name="Horton D.L."/>
            <person name="Alikhan N.F."/>
            <person name="Baker D."/>
            <person name="Gharbi K."/>
            <person name="Hall N."/>
            <person name="Watson M."/>
            <person name="Adriaenssens E.M."/>
            <person name="Foster-Nyarko E."/>
            <person name="Jarju S."/>
            <person name="Secka A."/>
            <person name="Antonio M."/>
            <person name="Oren A."/>
            <person name="Chaudhuri R.R."/>
            <person name="La Ragione R."/>
            <person name="Hildebrand F."/>
            <person name="Pallen M.J."/>
        </authorList>
    </citation>
    <scope>NUCLEOTIDE SEQUENCE</scope>
    <source>
        <strain evidence="6">B1-20833</strain>
    </source>
</reference>
<feature type="signal peptide" evidence="2">
    <location>
        <begin position="1"/>
        <end position="19"/>
    </location>
</feature>
<evidence type="ECO:0000256" key="2">
    <source>
        <dbReference type="SAM" id="SignalP"/>
    </source>
</evidence>
<dbReference type="InterPro" id="IPR040925">
    <property type="entry name" value="HepII_C"/>
</dbReference>
<feature type="chain" id="PRO_5039226283" evidence="2">
    <location>
        <begin position="20"/>
        <end position="823"/>
    </location>
</feature>
<evidence type="ECO:0000259" key="5">
    <source>
        <dbReference type="Pfam" id="PF18675"/>
    </source>
</evidence>
<evidence type="ECO:0000313" key="6">
    <source>
        <dbReference type="EMBL" id="MBO8452005.1"/>
    </source>
</evidence>
<comment type="caution">
    <text evidence="6">The sequence shown here is derived from an EMBL/GenBank/DDBJ whole genome shotgun (WGS) entry which is preliminary data.</text>
</comment>
<feature type="domain" description="Heparinase II/III-like C-terminal" evidence="3">
    <location>
        <begin position="406"/>
        <end position="465"/>
    </location>
</feature>
<dbReference type="Pfam" id="PF18675">
    <property type="entry name" value="HepII_C"/>
    <property type="match status" value="1"/>
</dbReference>
<dbReference type="AlphaFoldDB" id="A0A9D9ES03"/>
<gene>
    <name evidence="6" type="ORF">IAC06_03860</name>
</gene>
<accession>A0A9D9ES03</accession>
<evidence type="ECO:0000256" key="1">
    <source>
        <dbReference type="ARBA" id="ARBA00004196"/>
    </source>
</evidence>
<dbReference type="Pfam" id="PF16332">
    <property type="entry name" value="DUF4962"/>
    <property type="match status" value="1"/>
</dbReference>
<dbReference type="SUPFAM" id="SSF48230">
    <property type="entry name" value="Chondroitin AC/alginate lyase"/>
    <property type="match status" value="1"/>
</dbReference>
<dbReference type="InterPro" id="IPR032518">
    <property type="entry name" value="HepII_N"/>
</dbReference>
<feature type="domain" description="Heparinase II N-terminal" evidence="4">
    <location>
        <begin position="50"/>
        <end position="273"/>
    </location>
</feature>
<name>A0A9D9ES03_9BACT</name>
<dbReference type="Proteomes" id="UP000823661">
    <property type="component" value="Unassembled WGS sequence"/>
</dbReference>
<dbReference type="Gene3D" id="2.70.98.70">
    <property type="match status" value="1"/>
</dbReference>
<evidence type="ECO:0000313" key="7">
    <source>
        <dbReference type="Proteomes" id="UP000823661"/>
    </source>
</evidence>
<dbReference type="InterPro" id="IPR012480">
    <property type="entry name" value="Hepar_II_III_C"/>
</dbReference>
<dbReference type="InterPro" id="IPR054645">
    <property type="entry name" value="HepB"/>
</dbReference>
<evidence type="ECO:0000259" key="4">
    <source>
        <dbReference type="Pfam" id="PF16332"/>
    </source>
</evidence>
<dbReference type="NCBIfam" id="NF045571">
    <property type="entry name" value="HepHepsulflyase"/>
    <property type="match status" value="1"/>
</dbReference>
<dbReference type="GO" id="GO:0030313">
    <property type="term" value="C:cell envelope"/>
    <property type="evidence" value="ECO:0007669"/>
    <property type="project" value="UniProtKB-SubCell"/>
</dbReference>
<evidence type="ECO:0000259" key="3">
    <source>
        <dbReference type="Pfam" id="PF07940"/>
    </source>
</evidence>